<evidence type="ECO:0000256" key="2">
    <source>
        <dbReference type="SAM" id="SignalP"/>
    </source>
</evidence>
<dbReference type="RefSeq" id="WP_143904428.1">
    <property type="nucleotide sequence ID" value="NZ_VJOL01000082.1"/>
</dbReference>
<comment type="similarity">
    <text evidence="1">Belongs to the peptidase S8 family.</text>
</comment>
<comment type="caution">
    <text evidence="4">The sequence shown here is derived from an EMBL/GenBank/DDBJ whole genome shotgun (WGS) entry which is preliminary data.</text>
</comment>
<evidence type="ECO:0000256" key="1">
    <source>
        <dbReference type="PROSITE-ProRule" id="PRU01240"/>
    </source>
</evidence>
<reference evidence="4 5" key="1">
    <citation type="submission" date="2019-07" db="EMBL/GenBank/DDBJ databases">
        <title>Tepidimonas thermarum AA-1 draft genome.</title>
        <authorList>
            <person name="Da Costa M.S."/>
            <person name="Froufe H.J.C."/>
            <person name="Egas C."/>
            <person name="Albuquerque L."/>
        </authorList>
    </citation>
    <scope>NUCLEOTIDE SEQUENCE [LARGE SCALE GENOMIC DNA]</scope>
    <source>
        <strain evidence="4 5">AA-1</strain>
    </source>
</reference>
<dbReference type="Pfam" id="PF00082">
    <property type="entry name" value="Peptidase_S8"/>
    <property type="match status" value="1"/>
</dbReference>
<name>A0A554WVR3_9BURK</name>
<dbReference type="Proteomes" id="UP000318542">
    <property type="component" value="Unassembled WGS sequence"/>
</dbReference>
<feature type="signal peptide" evidence="2">
    <location>
        <begin position="1"/>
        <end position="22"/>
    </location>
</feature>
<gene>
    <name evidence="4" type="primary">epr</name>
    <name evidence="4" type="ORF">Tther_02511</name>
</gene>
<dbReference type="OrthoDB" id="5405281at2"/>
<accession>A0A554WVR3</accession>
<dbReference type="AlphaFoldDB" id="A0A554WVR3"/>
<feature type="active site" description="Charge relay system" evidence="1">
    <location>
        <position position="176"/>
    </location>
</feature>
<dbReference type="SUPFAM" id="SSF52743">
    <property type="entry name" value="Subtilisin-like"/>
    <property type="match status" value="1"/>
</dbReference>
<feature type="chain" id="PRO_5022047684" evidence="2">
    <location>
        <begin position="23"/>
        <end position="402"/>
    </location>
</feature>
<keyword evidence="1 4" id="KW-0645">Protease</keyword>
<evidence type="ECO:0000313" key="5">
    <source>
        <dbReference type="Proteomes" id="UP000318542"/>
    </source>
</evidence>
<dbReference type="EC" id="3.4.21.-" evidence="4"/>
<protein>
    <submittedName>
        <fullName evidence="4">Minor extracellular protease Epr</fullName>
        <ecNumber evidence="4">3.4.21.-</ecNumber>
    </submittedName>
</protein>
<keyword evidence="1" id="KW-0720">Serine protease</keyword>
<dbReference type="GO" id="GO:0004252">
    <property type="term" value="F:serine-type endopeptidase activity"/>
    <property type="evidence" value="ECO:0007669"/>
    <property type="project" value="UniProtKB-UniRule"/>
</dbReference>
<dbReference type="CDD" id="cd05561">
    <property type="entry name" value="Peptidases_S8_4"/>
    <property type="match status" value="1"/>
</dbReference>
<feature type="domain" description="Peptidase S8/S53" evidence="3">
    <location>
        <begin position="190"/>
        <end position="367"/>
    </location>
</feature>
<proteinExistence type="inferred from homology"/>
<dbReference type="EMBL" id="VJOL01000082">
    <property type="protein sequence ID" value="TSE27665.1"/>
    <property type="molecule type" value="Genomic_DNA"/>
</dbReference>
<feature type="active site" description="Charge relay system" evidence="1">
    <location>
        <position position="200"/>
    </location>
</feature>
<dbReference type="InterPro" id="IPR000209">
    <property type="entry name" value="Peptidase_S8/S53_dom"/>
</dbReference>
<feature type="active site" description="Charge relay system" evidence="1">
    <location>
        <position position="354"/>
    </location>
</feature>
<evidence type="ECO:0000313" key="4">
    <source>
        <dbReference type="EMBL" id="TSE27665.1"/>
    </source>
</evidence>
<keyword evidence="2" id="KW-0732">Signal</keyword>
<sequence>MKNGLILLVASLLCSAAAFGQAYPQKNVEPRNGVGVQIDLGTVMRGFSVLFGHGRASAPEFAPGQIAAVWTLDDGLEGTALATAIQGELIEQQRLAALGLHIAIIGVENERLDASLAALRERFPAAAFDRNAFVYPQESGQDGVRARQYATALIGATRPEQLSRPVSIGVIDGTPDPNLAIDVAELAVQPFASAHATSDHASAVACALACRVETGFAGLAPGAELVWAVVLAPGPDGRERGDTFQLARALDWLVGRHVEIIHASLGSVPNEVLARVLERTLPRVRAFVAAAGNGGPKGKPPYPAAYPGVLAVAAVDAQASPWPQGNQGAYIVLAAPGVDVWLPVGRGRYFTGTSFAAPFVTAWIAQRLARGLPSDAGRLCAAARDLPPVGRDEVTGCGLMQW</sequence>
<dbReference type="GO" id="GO:0006508">
    <property type="term" value="P:proteolysis"/>
    <property type="evidence" value="ECO:0007669"/>
    <property type="project" value="UniProtKB-KW"/>
</dbReference>
<keyword evidence="1 4" id="KW-0378">Hydrolase</keyword>
<keyword evidence="5" id="KW-1185">Reference proteome</keyword>
<dbReference type="PROSITE" id="PS51892">
    <property type="entry name" value="SUBTILASE"/>
    <property type="match status" value="1"/>
</dbReference>
<organism evidence="4 5">
    <name type="scientific">Tepidimonas thermarum</name>
    <dbReference type="NCBI Taxonomy" id="335431"/>
    <lineage>
        <taxon>Bacteria</taxon>
        <taxon>Pseudomonadati</taxon>
        <taxon>Pseudomonadota</taxon>
        <taxon>Betaproteobacteria</taxon>
        <taxon>Burkholderiales</taxon>
        <taxon>Tepidimonas</taxon>
    </lineage>
</organism>
<dbReference type="InterPro" id="IPR036852">
    <property type="entry name" value="Peptidase_S8/S53_dom_sf"/>
</dbReference>
<evidence type="ECO:0000259" key="3">
    <source>
        <dbReference type="Pfam" id="PF00082"/>
    </source>
</evidence>
<dbReference type="Gene3D" id="3.40.50.200">
    <property type="entry name" value="Peptidase S8/S53 domain"/>
    <property type="match status" value="1"/>
</dbReference>